<proteinExistence type="predicted"/>
<keyword evidence="3" id="KW-1185">Reference proteome</keyword>
<dbReference type="GO" id="GO:0032259">
    <property type="term" value="P:methylation"/>
    <property type="evidence" value="ECO:0007669"/>
    <property type="project" value="UniProtKB-KW"/>
</dbReference>
<protein>
    <submittedName>
        <fullName evidence="2">SAM-dependent methyltransferase</fullName>
    </submittedName>
</protein>
<dbReference type="SUPFAM" id="SSF53335">
    <property type="entry name" value="S-adenosyl-L-methionine-dependent methyltransferases"/>
    <property type="match status" value="1"/>
</dbReference>
<evidence type="ECO:0000313" key="3">
    <source>
        <dbReference type="Proteomes" id="UP001500394"/>
    </source>
</evidence>
<dbReference type="InterPro" id="IPR025714">
    <property type="entry name" value="Methyltranfer_dom"/>
</dbReference>
<sequence>MTVLPAYLQQIKQSIQDECFIKLSLGNYKGNIPQLKNIYIKAAIIKRELKLSFTYRYQTKDITKNYTIEDGLKEVEALMDMSGFRIATLFTTFENVTCELNKKQQWSVKSQKATAVKPVSRSHDNIKQRKVGDSNKQYLKELRLTDENGKVYKNAQDKWKQINHYIELLSAELDVLPHKETLQVVDMGAGKGYLTFALYDYLNNVLHRKSHVDGVEFRQDLVALCNDIAQKSDFTELKFEEGTIENYVPKSDLDILIALHACDTATDDAIFKGITYNANLIVVAPCCHKQVRRQLEKVKAKNDLSFMTKHGIFLERHAEMLTDGIRALILEYYGYQTKVLQFISDTHTPKNVMIIAVKKSITPDRQAEILQKLKVTKAYFGIEYQHLEKLCGLCA</sequence>
<dbReference type="EMBL" id="BAABGR010000006">
    <property type="protein sequence ID" value="GAA4511674.1"/>
    <property type="molecule type" value="Genomic_DNA"/>
</dbReference>
<feature type="domain" description="Methyltransferase" evidence="1">
    <location>
        <begin position="157"/>
        <end position="294"/>
    </location>
</feature>
<dbReference type="GO" id="GO:0008168">
    <property type="term" value="F:methyltransferase activity"/>
    <property type="evidence" value="ECO:0007669"/>
    <property type="project" value="UniProtKB-KW"/>
</dbReference>
<comment type="caution">
    <text evidence="2">The sequence shown here is derived from an EMBL/GenBank/DDBJ whole genome shotgun (WGS) entry which is preliminary data.</text>
</comment>
<reference evidence="3" key="1">
    <citation type="journal article" date="2019" name="Int. J. Syst. Evol. Microbiol.">
        <title>The Global Catalogue of Microorganisms (GCM) 10K type strain sequencing project: providing services to taxonomists for standard genome sequencing and annotation.</title>
        <authorList>
            <consortium name="The Broad Institute Genomics Platform"/>
            <consortium name="The Broad Institute Genome Sequencing Center for Infectious Disease"/>
            <person name="Wu L."/>
            <person name="Ma J."/>
        </authorList>
    </citation>
    <scope>NUCLEOTIDE SEQUENCE [LARGE SCALE GENOMIC DNA]</scope>
    <source>
        <strain evidence="3">JCM 17858</strain>
    </source>
</reference>
<dbReference type="Proteomes" id="UP001500394">
    <property type="component" value="Unassembled WGS sequence"/>
</dbReference>
<dbReference type="PANTHER" id="PTHR13369">
    <property type="match status" value="1"/>
</dbReference>
<dbReference type="RefSeq" id="WP_345064165.1">
    <property type="nucleotide sequence ID" value="NZ_BAABGR010000006.1"/>
</dbReference>
<keyword evidence="2" id="KW-0489">Methyltransferase</keyword>
<dbReference type="Gene3D" id="3.40.50.150">
    <property type="entry name" value="Vaccinia Virus protein VP39"/>
    <property type="match status" value="1"/>
</dbReference>
<name>A0ABP8QW70_9SPHI</name>
<dbReference type="InterPro" id="IPR029063">
    <property type="entry name" value="SAM-dependent_MTases_sf"/>
</dbReference>
<evidence type="ECO:0000313" key="2">
    <source>
        <dbReference type="EMBL" id="GAA4511674.1"/>
    </source>
</evidence>
<dbReference type="PANTHER" id="PTHR13369:SF3">
    <property type="entry name" value="METHYLTRANSFERASE DOMAIN-CONTAINING PROTEIN"/>
    <property type="match status" value="1"/>
</dbReference>
<gene>
    <name evidence="2" type="ORF">GCM10023173_04670</name>
</gene>
<organism evidence="2 3">
    <name type="scientific">Sphingobacterium thermophilum</name>
    <dbReference type="NCBI Taxonomy" id="768534"/>
    <lineage>
        <taxon>Bacteria</taxon>
        <taxon>Pseudomonadati</taxon>
        <taxon>Bacteroidota</taxon>
        <taxon>Sphingobacteriia</taxon>
        <taxon>Sphingobacteriales</taxon>
        <taxon>Sphingobacteriaceae</taxon>
        <taxon>Sphingobacterium</taxon>
    </lineage>
</organism>
<keyword evidence="2" id="KW-0808">Transferase</keyword>
<evidence type="ECO:0000259" key="1">
    <source>
        <dbReference type="Pfam" id="PF13679"/>
    </source>
</evidence>
<dbReference type="Pfam" id="PF13679">
    <property type="entry name" value="Methyltransf_32"/>
    <property type="match status" value="1"/>
</dbReference>
<accession>A0ABP8QW70</accession>